<reference evidence="8" key="2">
    <citation type="submission" date="2020-01" db="EMBL/GenBank/DDBJ databases">
        <authorList>
            <person name="Perkins V."/>
            <person name="Lessard M.-H."/>
            <person name="Dugat-Bony E."/>
            <person name="Frenette M."/>
            <person name="Labrie S."/>
        </authorList>
    </citation>
    <scope>NUCLEOTIDE SEQUENCE</scope>
    <source>
        <strain evidence="8">LMA-70</strain>
    </source>
</reference>
<feature type="compositionally biased region" description="Low complexity" evidence="5">
    <location>
        <begin position="287"/>
        <end position="304"/>
    </location>
</feature>
<gene>
    <name evidence="8" type="ORF">DV451_002357</name>
</gene>
<feature type="region of interest" description="Disordered" evidence="5">
    <location>
        <begin position="287"/>
        <end position="325"/>
    </location>
</feature>
<evidence type="ECO:0000313" key="8">
    <source>
        <dbReference type="EMBL" id="KAF5100882.1"/>
    </source>
</evidence>
<keyword evidence="3" id="KW-0804">Transcription</keyword>
<feature type="signal peptide" evidence="6">
    <location>
        <begin position="1"/>
        <end position="17"/>
    </location>
</feature>
<dbReference type="EMBL" id="QQZK01000042">
    <property type="protein sequence ID" value="KAF5100882.1"/>
    <property type="molecule type" value="Genomic_DNA"/>
</dbReference>
<feature type="region of interest" description="Disordered" evidence="5">
    <location>
        <begin position="225"/>
        <end position="252"/>
    </location>
</feature>
<dbReference type="Gene3D" id="1.10.20.10">
    <property type="entry name" value="Histone, subunit A"/>
    <property type="match status" value="1"/>
</dbReference>
<evidence type="ECO:0000256" key="4">
    <source>
        <dbReference type="ARBA" id="ARBA00023242"/>
    </source>
</evidence>
<keyword evidence="2" id="KW-0805">Transcription regulation</keyword>
<proteinExistence type="predicted"/>
<protein>
    <recommendedName>
        <fullName evidence="7">Bromodomain associated domain-containing protein</fullName>
    </recommendedName>
</protein>
<evidence type="ECO:0000259" key="7">
    <source>
        <dbReference type="SMART" id="SM00576"/>
    </source>
</evidence>
<dbReference type="GO" id="GO:0005634">
    <property type="term" value="C:nucleus"/>
    <property type="evidence" value="ECO:0007669"/>
    <property type="project" value="UniProtKB-SubCell"/>
</dbReference>
<evidence type="ECO:0000256" key="6">
    <source>
        <dbReference type="SAM" id="SignalP"/>
    </source>
</evidence>
<name>A0A9P5G4Z8_GEOCN</name>
<dbReference type="AlphaFoldDB" id="A0A9P5G4Z8"/>
<dbReference type="CDD" id="cd00076">
    <property type="entry name" value="HFD_SF"/>
    <property type="match status" value="1"/>
</dbReference>
<dbReference type="InterPro" id="IPR009072">
    <property type="entry name" value="Histone-fold"/>
</dbReference>
<evidence type="ECO:0000256" key="2">
    <source>
        <dbReference type="ARBA" id="ARBA00023015"/>
    </source>
</evidence>
<feature type="domain" description="Bromodomain associated" evidence="7">
    <location>
        <begin position="5"/>
        <end position="81"/>
    </location>
</feature>
<accession>A0A9P5G4Z8</accession>
<dbReference type="Pfam" id="PF07524">
    <property type="entry name" value="Bromo_TP"/>
    <property type="match status" value="1"/>
</dbReference>
<feature type="compositionally biased region" description="Polar residues" evidence="5">
    <location>
        <begin position="239"/>
        <end position="252"/>
    </location>
</feature>
<dbReference type="Proteomes" id="UP000750522">
    <property type="component" value="Unassembled WGS sequence"/>
</dbReference>
<comment type="subcellular location">
    <subcellularLocation>
        <location evidence="1">Nucleus</location>
    </subcellularLocation>
</comment>
<keyword evidence="6" id="KW-0732">Signal</keyword>
<evidence type="ECO:0000256" key="3">
    <source>
        <dbReference type="ARBA" id="ARBA00023163"/>
    </source>
</evidence>
<dbReference type="SMART" id="SM00576">
    <property type="entry name" value="BTP"/>
    <property type="match status" value="1"/>
</dbReference>
<organism evidence="8 9">
    <name type="scientific">Geotrichum candidum</name>
    <name type="common">Oospora lactis</name>
    <name type="synonym">Dipodascus geotrichum</name>
    <dbReference type="NCBI Taxonomy" id="1173061"/>
    <lineage>
        <taxon>Eukaryota</taxon>
        <taxon>Fungi</taxon>
        <taxon>Dikarya</taxon>
        <taxon>Ascomycota</taxon>
        <taxon>Saccharomycotina</taxon>
        <taxon>Dipodascomycetes</taxon>
        <taxon>Dipodascales</taxon>
        <taxon>Dipodascaceae</taxon>
        <taxon>Geotrichum</taxon>
    </lineage>
</organism>
<reference evidence="8" key="1">
    <citation type="journal article" date="2020" name="Front. Microbiol.">
        <title>Phenotypic and Genetic Characterization of the Cheese Ripening Yeast Geotrichum candidum.</title>
        <authorList>
            <person name="Perkins V."/>
            <person name="Vignola S."/>
            <person name="Lessard M.H."/>
            <person name="Plante P.L."/>
            <person name="Corbeil J."/>
            <person name="Dugat-Bony E."/>
            <person name="Frenette M."/>
            <person name="Labrie S."/>
        </authorList>
    </citation>
    <scope>NUCLEOTIDE SEQUENCE</scope>
    <source>
        <strain evidence="8">LMA-70</strain>
    </source>
</reference>
<evidence type="ECO:0000313" key="9">
    <source>
        <dbReference type="Proteomes" id="UP000750522"/>
    </source>
</evidence>
<evidence type="ECO:0000256" key="5">
    <source>
        <dbReference type="SAM" id="MobiDB-lite"/>
    </source>
</evidence>
<dbReference type="InterPro" id="IPR006565">
    <property type="entry name" value="BTP"/>
</dbReference>
<feature type="chain" id="PRO_5040376473" description="Bromodomain associated domain-containing protein" evidence="6">
    <location>
        <begin position="18"/>
        <end position="350"/>
    </location>
</feature>
<comment type="caution">
    <text evidence="8">The sequence shown here is derived from an EMBL/GenBank/DDBJ whole genome shotgun (WGS) entry which is preliminary data.</text>
</comment>
<feature type="region of interest" description="Disordered" evidence="5">
    <location>
        <begin position="123"/>
        <end position="143"/>
    </location>
</feature>
<keyword evidence="4" id="KW-0539">Nucleus</keyword>
<dbReference type="GO" id="GO:0046982">
    <property type="term" value="F:protein heterodimerization activity"/>
    <property type="evidence" value="ECO:0007669"/>
    <property type="project" value="InterPro"/>
</dbReference>
<evidence type="ECO:0000256" key="1">
    <source>
        <dbReference type="ARBA" id="ARBA00004123"/>
    </source>
</evidence>
<sequence length="350" mass="37509">MTTSAEFHFALLRISAAQLLRTVGIDRCAPSVLDTVTDIIMRHLNLLATTSQKLATLSGRREVVIEDLAEAMVLVGVVKPAQYLDTSNYETDLLMALGDSEGIENDDDYDENDHDRMDYEGVADHHASHSNPSDTDRARAEQSAFRKHKITGLDIDGFHNFIDWAKGPVTKDARFISRVAIPPQGPSLNAANVNNPLLSTAPTSASTAAAAATTNITAAVATGTTAADTKPDGDGSTAPAPSQPLQMQPSDSPIKTEEWLQHLMKKQVKVGYEKRFQATILASASSSATSSRSGYYHNDSTNDNANDDDDDVTNEYKISGGPPTLDEAVHTFLQHQTASLSASPLPATSS</sequence>